<dbReference type="GO" id="GO:0042562">
    <property type="term" value="F:hormone binding"/>
    <property type="evidence" value="ECO:0007669"/>
    <property type="project" value="TreeGrafter"/>
</dbReference>
<dbReference type="GO" id="GO:0016491">
    <property type="term" value="F:oxidoreductase activity"/>
    <property type="evidence" value="ECO:0007669"/>
    <property type="project" value="UniProtKB-ARBA"/>
</dbReference>
<gene>
    <name evidence="2" type="ORF">SAMN05518846_101547</name>
</gene>
<evidence type="ECO:0000313" key="3">
    <source>
        <dbReference type="Proteomes" id="UP000198915"/>
    </source>
</evidence>
<dbReference type="Proteomes" id="UP000198915">
    <property type="component" value="Unassembled WGS sequence"/>
</dbReference>
<sequence length="323" mass="34981">MNFLNFISGDQVTEILDMQTCIQLMRETLSALSRGEAIQVLRTAMRLEGRNVLGVMPSALLAKNVVGTKVITIVPDNAYKGLPSHQGVVVVFEAETGSLKAIVEGETVTAIRTAAVSAVATDVLSRKDANSLAILGTGVQARMHLEAIRLVRKIDQVYVWDRRPESAVKYSEEMSEKFDISVVPCATAEEAVKHADIICTVTAAKEPVLFGRHVQKGAHINAVGSCTPDCRELDTELVKASKLYTDRMESANHEAGDYLIPLREGAIDETHLLGEVGDVLLGKIPGRQDGEEITVFEALGLAVEDLAAADFVINQAAQREMSR</sequence>
<dbReference type="GO" id="GO:0005737">
    <property type="term" value="C:cytoplasm"/>
    <property type="evidence" value="ECO:0007669"/>
    <property type="project" value="TreeGrafter"/>
</dbReference>
<dbReference type="FunFam" id="3.40.50.720:FF:000311">
    <property type="entry name" value="Ornithine cyclodeaminase"/>
    <property type="match status" value="1"/>
</dbReference>
<evidence type="ECO:0000313" key="2">
    <source>
        <dbReference type="EMBL" id="SFI93149.1"/>
    </source>
</evidence>
<reference evidence="3" key="1">
    <citation type="submission" date="2016-10" db="EMBL/GenBank/DDBJ databases">
        <authorList>
            <person name="Varghese N."/>
            <person name="Submissions S."/>
        </authorList>
    </citation>
    <scope>NUCLEOTIDE SEQUENCE [LARGE SCALE GENOMIC DNA]</scope>
    <source>
        <strain evidence="3">OK042</strain>
    </source>
</reference>
<dbReference type="EMBL" id="FORT01000001">
    <property type="protein sequence ID" value="SFI93149.1"/>
    <property type="molecule type" value="Genomic_DNA"/>
</dbReference>
<dbReference type="PANTHER" id="PTHR13812:SF19">
    <property type="entry name" value="KETIMINE REDUCTASE MU-CRYSTALLIN"/>
    <property type="match status" value="1"/>
</dbReference>
<dbReference type="Pfam" id="PF02423">
    <property type="entry name" value="OCD_Mu_crystall"/>
    <property type="match status" value="1"/>
</dbReference>
<dbReference type="InterPro" id="IPR003462">
    <property type="entry name" value="ODC_Mu_crystall"/>
</dbReference>
<accession>A0A1I3M7Y5</accession>
<organism evidence="2 3">
    <name type="scientific">Brevibacillus centrosporus</name>
    <dbReference type="NCBI Taxonomy" id="54910"/>
    <lineage>
        <taxon>Bacteria</taxon>
        <taxon>Bacillati</taxon>
        <taxon>Bacillota</taxon>
        <taxon>Bacilli</taxon>
        <taxon>Bacillales</taxon>
        <taxon>Paenibacillaceae</taxon>
        <taxon>Brevibacillus</taxon>
    </lineage>
</organism>
<dbReference type="Gene3D" id="3.40.50.720">
    <property type="entry name" value="NAD(P)-binding Rossmann-like Domain"/>
    <property type="match status" value="1"/>
</dbReference>
<comment type="similarity">
    <text evidence="1">Belongs to the ornithine cyclodeaminase/mu-crystallin family.</text>
</comment>
<dbReference type="STRING" id="1884381.SAMN05518846_101547"/>
<protein>
    <submittedName>
        <fullName evidence="2">Ornithine cyclodeaminase</fullName>
    </submittedName>
</protein>
<dbReference type="AlphaFoldDB" id="A0A1I3M7Y5"/>
<dbReference type="InterPro" id="IPR036291">
    <property type="entry name" value="NAD(P)-bd_dom_sf"/>
</dbReference>
<evidence type="ECO:0000256" key="1">
    <source>
        <dbReference type="ARBA" id="ARBA00008903"/>
    </source>
</evidence>
<name>A0A1I3M7Y5_9BACL</name>
<proteinExistence type="inferred from homology"/>
<dbReference type="PANTHER" id="PTHR13812">
    <property type="entry name" value="KETIMINE REDUCTASE MU-CRYSTALLIN"/>
    <property type="match status" value="1"/>
</dbReference>
<dbReference type="PIRSF" id="PIRSF001439">
    <property type="entry name" value="CryM"/>
    <property type="match status" value="1"/>
</dbReference>
<dbReference type="SUPFAM" id="SSF51735">
    <property type="entry name" value="NAD(P)-binding Rossmann-fold domains"/>
    <property type="match status" value="1"/>
</dbReference>
<dbReference type="Gene3D" id="3.30.1780.10">
    <property type="entry name" value="ornithine cyclodeaminase, domain 1"/>
    <property type="match status" value="1"/>
</dbReference>
<dbReference type="GO" id="GO:0019752">
    <property type="term" value="P:carboxylic acid metabolic process"/>
    <property type="evidence" value="ECO:0007669"/>
    <property type="project" value="UniProtKB-ARBA"/>
</dbReference>
<keyword evidence="3" id="KW-1185">Reference proteome</keyword>
<dbReference type="InterPro" id="IPR023401">
    <property type="entry name" value="ODC_N"/>
</dbReference>